<dbReference type="Proteomes" id="UP000502004">
    <property type="component" value="Chromosome"/>
</dbReference>
<reference evidence="1 2" key="1">
    <citation type="submission" date="2019-03" db="EMBL/GenBank/DDBJ databases">
        <title>Complete Genome Sequence of Allofrancisella inopinata Strain SYSU YG23 Isolated from Water-Cooling Systems in China.</title>
        <authorList>
            <person name="Ohrman C."/>
            <person name="Uneklint I."/>
            <person name="Sjodin A."/>
        </authorList>
    </citation>
    <scope>NUCLEOTIDE SEQUENCE [LARGE SCALE GENOMIC DNA]</scope>
    <source>
        <strain evidence="1 2">SYSU YG23</strain>
    </source>
</reference>
<protein>
    <submittedName>
        <fullName evidence="1">Uncharacterized protein</fullName>
    </submittedName>
</protein>
<dbReference type="RefSeq" id="WP_179965688.1">
    <property type="nucleotide sequence ID" value="NZ_CP038241.1"/>
</dbReference>
<accession>A0AAE6YHS5</accession>
<sequence length="240" mass="28195">MFKQNISIKQQKFCNNIEELIQHIIKKVLEIYNIDAYHNGSFATSTDYENYTYHNFVNNRNNSEKLLYNSHYKDMKSFIKSHNQGKNKYSSFDCIDCGNIIMMYIAYLKSKYLLYNIEAAQVHINANYSADFLHPIEYGGSHRIIVVTNKSEGKNKSFYNNLDCLKNDKDTYIIDILNKDNQYFSSIENVYCWVPDRLEGSFYSIKSAKEFSIEVISTLEEMLNYDGDYVQQKPSLCNIF</sequence>
<gene>
    <name evidence="1" type="ORF">E4K63_04085</name>
</gene>
<organism evidence="1 2">
    <name type="scientific">Allofrancisella inopinata</name>
    <dbReference type="NCBI Taxonomy" id="1085647"/>
    <lineage>
        <taxon>Bacteria</taxon>
        <taxon>Pseudomonadati</taxon>
        <taxon>Pseudomonadota</taxon>
        <taxon>Gammaproteobacteria</taxon>
        <taxon>Thiotrichales</taxon>
        <taxon>Francisellaceae</taxon>
        <taxon>Allofrancisella</taxon>
    </lineage>
</organism>
<dbReference type="KEGG" id="aii:E4K63_04085"/>
<evidence type="ECO:0000313" key="2">
    <source>
        <dbReference type="Proteomes" id="UP000502004"/>
    </source>
</evidence>
<keyword evidence="2" id="KW-1185">Reference proteome</keyword>
<evidence type="ECO:0000313" key="1">
    <source>
        <dbReference type="EMBL" id="QIV96050.1"/>
    </source>
</evidence>
<name>A0AAE6YHS5_9GAMM</name>
<dbReference type="EMBL" id="CP038241">
    <property type="protein sequence ID" value="QIV96050.1"/>
    <property type="molecule type" value="Genomic_DNA"/>
</dbReference>
<dbReference type="AlphaFoldDB" id="A0AAE6YHS5"/>
<proteinExistence type="predicted"/>